<protein>
    <submittedName>
        <fullName evidence="1">Uncharacterized protein</fullName>
    </submittedName>
</protein>
<evidence type="ECO:0000313" key="2">
    <source>
        <dbReference type="Proteomes" id="UP000236630"/>
    </source>
</evidence>
<reference evidence="1 2" key="1">
    <citation type="journal article" date="2017" name="Front. Genet.">
        <title>Draft sequencing of the heterozygous diploid genome of Satsuma (Citrus unshiu Marc.) using a hybrid assembly approach.</title>
        <authorList>
            <person name="Shimizu T."/>
            <person name="Tanizawa Y."/>
            <person name="Mochizuki T."/>
            <person name="Nagasaki H."/>
            <person name="Yoshioka T."/>
            <person name="Toyoda A."/>
            <person name="Fujiyama A."/>
            <person name="Kaminuma E."/>
            <person name="Nakamura Y."/>
        </authorList>
    </citation>
    <scope>NUCLEOTIDE SEQUENCE [LARGE SCALE GENOMIC DNA]</scope>
    <source>
        <strain evidence="2">cv. Miyagawa wase</strain>
    </source>
</reference>
<dbReference type="AlphaFoldDB" id="A0A2H5QRP1"/>
<evidence type="ECO:0000313" key="1">
    <source>
        <dbReference type="EMBL" id="GAY67290.1"/>
    </source>
</evidence>
<comment type="caution">
    <text evidence="1">The sequence shown here is derived from an EMBL/GenBank/DDBJ whole genome shotgun (WGS) entry which is preliminary data.</text>
</comment>
<proteinExistence type="predicted"/>
<dbReference type="EMBL" id="BDQV01000685">
    <property type="protein sequence ID" value="GAY67290.1"/>
    <property type="molecule type" value="Genomic_DNA"/>
</dbReference>
<dbReference type="Proteomes" id="UP000236630">
    <property type="component" value="Unassembled WGS sequence"/>
</dbReference>
<gene>
    <name evidence="1" type="ORF">CUMW_255390</name>
</gene>
<sequence length="89" mass="9873">MPSSSPRVGSPQPSGTSRTLIMSLSQTWADQRRVPARGIYRLETYAEQISLPQRAGTRSHKITTVALFPETLRGTRCPTFAHNVAVRVH</sequence>
<accession>A0A2H5QRP1</accession>
<name>A0A2H5QRP1_CITUN</name>
<keyword evidence="2" id="KW-1185">Reference proteome</keyword>
<organism evidence="1 2">
    <name type="scientific">Citrus unshiu</name>
    <name type="common">Satsuma mandarin</name>
    <name type="synonym">Citrus nobilis var. unshiu</name>
    <dbReference type="NCBI Taxonomy" id="55188"/>
    <lineage>
        <taxon>Eukaryota</taxon>
        <taxon>Viridiplantae</taxon>
        <taxon>Streptophyta</taxon>
        <taxon>Embryophyta</taxon>
        <taxon>Tracheophyta</taxon>
        <taxon>Spermatophyta</taxon>
        <taxon>Magnoliopsida</taxon>
        <taxon>eudicotyledons</taxon>
        <taxon>Gunneridae</taxon>
        <taxon>Pentapetalae</taxon>
        <taxon>rosids</taxon>
        <taxon>malvids</taxon>
        <taxon>Sapindales</taxon>
        <taxon>Rutaceae</taxon>
        <taxon>Aurantioideae</taxon>
        <taxon>Citrus</taxon>
    </lineage>
</organism>